<dbReference type="Proteomes" id="UP001197492">
    <property type="component" value="Unassembled WGS sequence"/>
</dbReference>
<dbReference type="AlphaFoldDB" id="A0AAW4MP63"/>
<dbReference type="InterPro" id="IPR051531">
    <property type="entry name" value="N-acetyltransferase"/>
</dbReference>
<evidence type="ECO:0000259" key="1">
    <source>
        <dbReference type="PROSITE" id="PS51186"/>
    </source>
</evidence>
<evidence type="ECO:0000313" key="4">
    <source>
        <dbReference type="Proteomes" id="UP001196408"/>
    </source>
</evidence>
<organism evidence="2 4">
    <name type="scientific">Catenibacterium mitsuokai</name>
    <dbReference type="NCBI Taxonomy" id="100886"/>
    <lineage>
        <taxon>Bacteria</taxon>
        <taxon>Bacillati</taxon>
        <taxon>Bacillota</taxon>
        <taxon>Erysipelotrichia</taxon>
        <taxon>Erysipelotrichales</taxon>
        <taxon>Coprobacillaceae</taxon>
        <taxon>Catenibacterium</taxon>
    </lineage>
</organism>
<accession>A0AAW4MP63</accession>
<name>A0AAW4MP63_9FIRM</name>
<gene>
    <name evidence="2" type="ORF">KSV97_01170</name>
    <name evidence="3" type="ORF">KSW06_01180</name>
</gene>
<protein>
    <submittedName>
        <fullName evidence="2">GNAT family N-acetyltransferase</fullName>
    </submittedName>
</protein>
<dbReference type="EMBL" id="JAHOEL010000004">
    <property type="protein sequence ID" value="MBV3391884.1"/>
    <property type="molecule type" value="Genomic_DNA"/>
</dbReference>
<keyword evidence="5" id="KW-1185">Reference proteome</keyword>
<dbReference type="Gene3D" id="3.40.630.30">
    <property type="match status" value="1"/>
</dbReference>
<dbReference type="PANTHER" id="PTHR43792">
    <property type="entry name" value="GNAT FAMILY, PUTATIVE (AFU_ORTHOLOGUE AFUA_3G00765)-RELATED-RELATED"/>
    <property type="match status" value="1"/>
</dbReference>
<comment type="caution">
    <text evidence="2">The sequence shown here is derived from an EMBL/GenBank/DDBJ whole genome shotgun (WGS) entry which is preliminary data.</text>
</comment>
<dbReference type="GeneID" id="301323387"/>
<proteinExistence type="predicted"/>
<dbReference type="SUPFAM" id="SSF55729">
    <property type="entry name" value="Acyl-CoA N-acyltransferases (Nat)"/>
    <property type="match status" value="1"/>
</dbReference>
<dbReference type="GO" id="GO:0016747">
    <property type="term" value="F:acyltransferase activity, transferring groups other than amino-acyl groups"/>
    <property type="evidence" value="ECO:0007669"/>
    <property type="project" value="InterPro"/>
</dbReference>
<dbReference type="Proteomes" id="UP001196408">
    <property type="component" value="Unassembled WGS sequence"/>
</dbReference>
<evidence type="ECO:0000313" key="3">
    <source>
        <dbReference type="EMBL" id="MBV3391884.1"/>
    </source>
</evidence>
<dbReference type="PROSITE" id="PS51186">
    <property type="entry name" value="GNAT"/>
    <property type="match status" value="1"/>
</dbReference>
<dbReference type="RefSeq" id="WP_187012298.1">
    <property type="nucleotide sequence ID" value="NZ_JAHOEB010000004.1"/>
</dbReference>
<feature type="domain" description="N-acetyltransferase" evidence="1">
    <location>
        <begin position="9"/>
        <end position="175"/>
    </location>
</feature>
<dbReference type="EMBL" id="JAHOEF010000004">
    <property type="protein sequence ID" value="MBV3381860.1"/>
    <property type="molecule type" value="Genomic_DNA"/>
</dbReference>
<sequence length="175" mass="20658">MKIFETERLTIRTLDENDIDRLVEYRSKKTVSQYQSWNRYTKRDAVKLIKKCKDTVIEHKKGSMQFGITIKGSQHLIGDLHIEIMAPHTFSIGYTLDDVFWNNGFGTEAVLGLLSYMHEEHGFFKCIAYIYKQNEKSRHLLKKIGFKKFDESFFYGDEGYIFDLGNLQNIYFVLQ</sequence>
<evidence type="ECO:0000313" key="2">
    <source>
        <dbReference type="EMBL" id="MBV3381860.1"/>
    </source>
</evidence>
<evidence type="ECO:0000313" key="5">
    <source>
        <dbReference type="Proteomes" id="UP001197492"/>
    </source>
</evidence>
<dbReference type="Pfam" id="PF13302">
    <property type="entry name" value="Acetyltransf_3"/>
    <property type="match status" value="1"/>
</dbReference>
<dbReference type="InterPro" id="IPR000182">
    <property type="entry name" value="GNAT_dom"/>
</dbReference>
<dbReference type="InterPro" id="IPR016181">
    <property type="entry name" value="Acyl_CoA_acyltransferase"/>
</dbReference>
<dbReference type="PANTHER" id="PTHR43792:SF1">
    <property type="entry name" value="N-ACETYLTRANSFERASE DOMAIN-CONTAINING PROTEIN"/>
    <property type="match status" value="1"/>
</dbReference>
<reference evidence="2 5" key="1">
    <citation type="submission" date="2021-06" db="EMBL/GenBank/DDBJ databases">
        <title>Collection of gut derived symbiotic bacterial strains cultured from healthy donors.</title>
        <authorList>
            <person name="Lin H."/>
            <person name="Littmann E."/>
            <person name="Pamer E.G."/>
        </authorList>
    </citation>
    <scope>NUCLEOTIDE SEQUENCE</scope>
    <source>
        <strain evidence="3 5">MSK.21.70</strain>
        <strain evidence="2">MSK.21.82</strain>
    </source>
</reference>